<keyword evidence="1" id="KW-0472">Membrane</keyword>
<organism evidence="2 3">
    <name type="scientific">Ornithinibacillus hominis</name>
    <dbReference type="NCBI Taxonomy" id="2763055"/>
    <lineage>
        <taxon>Bacteria</taxon>
        <taxon>Bacillati</taxon>
        <taxon>Bacillota</taxon>
        <taxon>Bacilli</taxon>
        <taxon>Bacillales</taxon>
        <taxon>Bacillaceae</taxon>
        <taxon>Ornithinibacillus</taxon>
    </lineage>
</organism>
<evidence type="ECO:0000313" key="2">
    <source>
        <dbReference type="EMBL" id="MBC5638271.1"/>
    </source>
</evidence>
<protein>
    <submittedName>
        <fullName evidence="2">Uncharacterized protein</fullName>
    </submittedName>
</protein>
<keyword evidence="3" id="KW-1185">Reference proteome</keyword>
<feature type="transmembrane region" description="Helical" evidence="1">
    <location>
        <begin position="67"/>
        <end position="85"/>
    </location>
</feature>
<keyword evidence="1" id="KW-1133">Transmembrane helix</keyword>
<feature type="transmembrane region" description="Helical" evidence="1">
    <location>
        <begin position="122"/>
        <end position="148"/>
    </location>
</feature>
<feature type="transmembrane region" description="Helical" evidence="1">
    <location>
        <begin position="97"/>
        <end position="116"/>
    </location>
</feature>
<keyword evidence="1" id="KW-0812">Transmembrane</keyword>
<name>A0A923RJU8_9BACI</name>
<dbReference type="Proteomes" id="UP000637359">
    <property type="component" value="Unassembled WGS sequence"/>
</dbReference>
<dbReference type="EMBL" id="JACOOL010000014">
    <property type="protein sequence ID" value="MBC5638271.1"/>
    <property type="molecule type" value="Genomic_DNA"/>
</dbReference>
<proteinExistence type="predicted"/>
<dbReference type="AlphaFoldDB" id="A0A923RJU8"/>
<evidence type="ECO:0000313" key="3">
    <source>
        <dbReference type="Proteomes" id="UP000637359"/>
    </source>
</evidence>
<comment type="caution">
    <text evidence="2">The sequence shown here is derived from an EMBL/GenBank/DDBJ whole genome shotgun (WGS) entry which is preliminary data.</text>
</comment>
<sequence>MARDKKMEVLFWSIALPGFGHYLNGKLFKGTVLIILEFLVNVQSGLNYAILPSFHGEIHEAISATNFQWLMFYPCIYLFAIWDAYRDAGGGNEPYAFIPFVFSAYIGTIGVVYSPTFNINGVYFGVIWLPIIFLILGFLIGKIIRFIILKQVNRKEKVS</sequence>
<reference evidence="2" key="1">
    <citation type="submission" date="2020-08" db="EMBL/GenBank/DDBJ databases">
        <title>Genome public.</title>
        <authorList>
            <person name="Liu C."/>
            <person name="Sun Q."/>
        </authorList>
    </citation>
    <scope>NUCLEOTIDE SEQUENCE</scope>
    <source>
        <strain evidence="2">BX22</strain>
    </source>
</reference>
<evidence type="ECO:0000256" key="1">
    <source>
        <dbReference type="SAM" id="Phobius"/>
    </source>
</evidence>
<gene>
    <name evidence="2" type="ORF">H8S33_15930</name>
</gene>
<accession>A0A923RJU8</accession>